<keyword evidence="1" id="KW-0812">Transmembrane</keyword>
<feature type="transmembrane region" description="Helical" evidence="1">
    <location>
        <begin position="6"/>
        <end position="23"/>
    </location>
</feature>
<name>A0ABU4HV51_9ACTN</name>
<evidence type="ECO:0000313" key="2">
    <source>
        <dbReference type="EMBL" id="MDW5596572.1"/>
    </source>
</evidence>
<comment type="caution">
    <text evidence="2">The sequence shown here is derived from an EMBL/GenBank/DDBJ whole genome shotgun (WGS) entry which is preliminary data.</text>
</comment>
<keyword evidence="1" id="KW-0472">Membrane</keyword>
<evidence type="ECO:0000256" key="1">
    <source>
        <dbReference type="SAM" id="Phobius"/>
    </source>
</evidence>
<feature type="transmembrane region" description="Helical" evidence="1">
    <location>
        <begin position="196"/>
        <end position="217"/>
    </location>
</feature>
<dbReference type="Gene3D" id="1.10.3730.20">
    <property type="match status" value="1"/>
</dbReference>
<dbReference type="PANTHER" id="PTHR40761">
    <property type="entry name" value="CONSERVED INTEGRAL MEMBRANE ALANINE VALINE AND LEUCINE RICH PROTEIN-RELATED"/>
    <property type="match status" value="1"/>
</dbReference>
<keyword evidence="3" id="KW-1185">Reference proteome</keyword>
<evidence type="ECO:0008006" key="4">
    <source>
        <dbReference type="Google" id="ProtNLM"/>
    </source>
</evidence>
<dbReference type="PANTHER" id="PTHR40761:SF1">
    <property type="entry name" value="CONSERVED INTEGRAL MEMBRANE ALANINE VALINE AND LEUCINE RICH PROTEIN-RELATED"/>
    <property type="match status" value="1"/>
</dbReference>
<protein>
    <recommendedName>
        <fullName evidence="4">EamA domain-containing protein</fullName>
    </recommendedName>
</protein>
<accession>A0ABU4HV51</accession>
<feature type="transmembrane region" description="Helical" evidence="1">
    <location>
        <begin position="166"/>
        <end position="184"/>
    </location>
</feature>
<organism evidence="2 3">
    <name type="scientific">Conexibacter stalactiti</name>
    <dbReference type="NCBI Taxonomy" id="1940611"/>
    <lineage>
        <taxon>Bacteria</taxon>
        <taxon>Bacillati</taxon>
        <taxon>Actinomycetota</taxon>
        <taxon>Thermoleophilia</taxon>
        <taxon>Solirubrobacterales</taxon>
        <taxon>Conexibacteraceae</taxon>
        <taxon>Conexibacter</taxon>
    </lineage>
</organism>
<reference evidence="2 3" key="2">
    <citation type="submission" date="2023-10" db="EMBL/GenBank/DDBJ databases">
        <authorList>
            <person name="Han X.F."/>
        </authorList>
    </citation>
    <scope>NUCLEOTIDE SEQUENCE [LARGE SCALE GENOMIC DNA]</scope>
    <source>
        <strain evidence="2 3">KCTC 39840</strain>
    </source>
</reference>
<feature type="transmembrane region" description="Helical" evidence="1">
    <location>
        <begin position="133"/>
        <end position="154"/>
    </location>
</feature>
<feature type="transmembrane region" description="Helical" evidence="1">
    <location>
        <begin position="229"/>
        <end position="252"/>
    </location>
</feature>
<sequence length="291" mass="29380">MTIYLGILLALICAFTTNLAFLYKHRGAVAAPAVHVSHPLRSAVGLFSSPWFAFGMGVAVLAWIFHVAALAVAPMSVVQTVLAGGVVMLAVMAERIFGFKVGPRQWIGLGCTALGLVLLGITLPVVHDPNSQFSLPGMIAFEAGLVAVGGLLVMGKRIGAPDHHHGVMLAAAAGLLFGVSDVALKALTGLVADDGVLALLTTPWSLVAILASIAAFYASAKALQEGEAVPVIAFTGTAANVAGIAGGIIVFGDPLPGDVLGIVAQSCAFLLVIVAAALTPAPVRAAQPAAA</sequence>
<evidence type="ECO:0000313" key="3">
    <source>
        <dbReference type="Proteomes" id="UP001284601"/>
    </source>
</evidence>
<feature type="transmembrane region" description="Helical" evidence="1">
    <location>
        <begin position="44"/>
        <end position="65"/>
    </location>
</feature>
<reference evidence="3" key="1">
    <citation type="submission" date="2023-07" db="EMBL/GenBank/DDBJ databases">
        <title>Conexibacter stalactiti sp. nov., isolated from stalactites in a lava cave and emended description of the genus Conexibacter.</title>
        <authorList>
            <person name="Lee S.D."/>
        </authorList>
    </citation>
    <scope>NUCLEOTIDE SEQUENCE [LARGE SCALE GENOMIC DNA]</scope>
    <source>
        <strain evidence="3">KCTC 39840</strain>
    </source>
</reference>
<dbReference type="EMBL" id="JAWSTH010000059">
    <property type="protein sequence ID" value="MDW5596572.1"/>
    <property type="molecule type" value="Genomic_DNA"/>
</dbReference>
<feature type="transmembrane region" description="Helical" evidence="1">
    <location>
        <begin position="105"/>
        <end position="127"/>
    </location>
</feature>
<gene>
    <name evidence="2" type="ORF">R7226_19650</name>
</gene>
<dbReference type="RefSeq" id="WP_318599009.1">
    <property type="nucleotide sequence ID" value="NZ_JAWSTH010000059.1"/>
</dbReference>
<dbReference type="Proteomes" id="UP001284601">
    <property type="component" value="Unassembled WGS sequence"/>
</dbReference>
<feature type="transmembrane region" description="Helical" evidence="1">
    <location>
        <begin position="71"/>
        <end position="93"/>
    </location>
</feature>
<proteinExistence type="predicted"/>
<keyword evidence="1" id="KW-1133">Transmembrane helix</keyword>
<feature type="transmembrane region" description="Helical" evidence="1">
    <location>
        <begin position="258"/>
        <end position="278"/>
    </location>
</feature>